<gene>
    <name evidence="1" type="ORF">S01H4_25796</name>
</gene>
<organism evidence="1">
    <name type="scientific">marine sediment metagenome</name>
    <dbReference type="NCBI Taxonomy" id="412755"/>
    <lineage>
        <taxon>unclassified sequences</taxon>
        <taxon>metagenomes</taxon>
        <taxon>ecological metagenomes</taxon>
    </lineage>
</organism>
<dbReference type="EMBL" id="BART01012333">
    <property type="protein sequence ID" value="GAG79678.1"/>
    <property type="molecule type" value="Genomic_DNA"/>
</dbReference>
<accession>X1B678</accession>
<proteinExistence type="predicted"/>
<sequence length="190" mass="22582">PPHTLDDYKFTSVWTVIFGLKTDWEQQLNCYKPFYEYAGFPVKELRVHILGRDWSRTKALQNHNYPKCEITTMPVPMWDNDKIKDFVYERVLLHQACEKLSDNDLPLCTPDERWEKPTKYAIIKEGRKSAVRVLDTLENANQYINEKNLDDKHSIVLREGESTRCEFYCHLRDYCSQYKMMKEKEDGTSA</sequence>
<evidence type="ECO:0008006" key="2">
    <source>
        <dbReference type="Google" id="ProtNLM"/>
    </source>
</evidence>
<dbReference type="AlphaFoldDB" id="X1B678"/>
<comment type="caution">
    <text evidence="1">The sequence shown here is derived from an EMBL/GenBank/DDBJ whole genome shotgun (WGS) entry which is preliminary data.</text>
</comment>
<feature type="non-terminal residue" evidence="1">
    <location>
        <position position="1"/>
    </location>
</feature>
<reference evidence="1" key="1">
    <citation type="journal article" date="2014" name="Front. Microbiol.">
        <title>High frequency of phylogenetically diverse reductive dehalogenase-homologous genes in deep subseafloor sedimentary metagenomes.</title>
        <authorList>
            <person name="Kawai M."/>
            <person name="Futagami T."/>
            <person name="Toyoda A."/>
            <person name="Takaki Y."/>
            <person name="Nishi S."/>
            <person name="Hori S."/>
            <person name="Arai W."/>
            <person name="Tsubouchi T."/>
            <person name="Morono Y."/>
            <person name="Uchiyama I."/>
            <person name="Ito T."/>
            <person name="Fujiyama A."/>
            <person name="Inagaki F."/>
            <person name="Takami H."/>
        </authorList>
    </citation>
    <scope>NUCLEOTIDE SEQUENCE</scope>
    <source>
        <strain evidence="1">Expedition CK06-06</strain>
    </source>
</reference>
<name>X1B678_9ZZZZ</name>
<evidence type="ECO:0000313" key="1">
    <source>
        <dbReference type="EMBL" id="GAG79678.1"/>
    </source>
</evidence>
<protein>
    <recommendedName>
        <fullName evidence="2">PD-(D/E)XK endonuclease-like domain-containing protein</fullName>
    </recommendedName>
</protein>